<dbReference type="Proteomes" id="UP000346198">
    <property type="component" value="Unassembled WGS sequence"/>
</dbReference>
<accession>A0A6C2UKJ9</accession>
<dbReference type="InterPro" id="IPR003141">
    <property type="entry name" value="Pol/His_phosphatase_N"/>
</dbReference>
<reference evidence="2 3" key="1">
    <citation type="submission" date="2019-04" db="EMBL/GenBank/DDBJ databases">
        <authorList>
            <person name="Van Vliet M D."/>
        </authorList>
    </citation>
    <scope>NUCLEOTIDE SEQUENCE [LARGE SCALE GENOMIC DNA]</scope>
    <source>
        <strain evidence="2 3">F21</strain>
    </source>
</reference>
<evidence type="ECO:0000313" key="3">
    <source>
        <dbReference type="Proteomes" id="UP000346198"/>
    </source>
</evidence>
<name>A0A6C2UKJ9_9BACT</name>
<sequence length="513" mass="58193">MKKIDFHIHTVSSVSDREFTFSLSKLNEYISSREIDGIAITNHNLFDLDQFNQIKETVPIQVFPGIEIDVDDGHLLLIADGTELADFDSKCKEISAKIPADNDSVSVTELKFIFPDLSKYILIPHYSKKPELSDAALAQLGSTISAGEVASPKKFQYCLKDRESLVPVYFSDQRIDENLIDFSVRQTYIDCAVIDFSGVKICLQDKNKVFLAKEDGHHFFDALASGVKLSTGLNVILGERSTGKSYTLNQIDKTFENVKYIKQFSLLERDEEADKKRFNDLLTRRQSLLTQDHLKPFKDVVDKMVSVDLEQNERAVDRYLLSLLKNAQESEKSDSFSSSSLFNEVDFSESDFSGLKSLIDSTKNLIENTEYRDLIEEHVELASLKSLAVALMSKYAEETELNLKKRFLNDLIGNIKKGLHVRSAITPIDDVDFYMIAMNRKKIDKFDDVAKALKQPCEIQRKDIQGFKVVATRKPFGGAQELKNMSGRRTAFSTAFSSYSSPYKYLIRATGRR</sequence>
<dbReference type="RefSeq" id="WP_136062279.1">
    <property type="nucleotide sequence ID" value="NZ_CAAHFH010000002.1"/>
</dbReference>
<organism evidence="2 3">
    <name type="scientific">Pontiella sulfatireligans</name>
    <dbReference type="NCBI Taxonomy" id="2750658"/>
    <lineage>
        <taxon>Bacteria</taxon>
        <taxon>Pseudomonadati</taxon>
        <taxon>Kiritimatiellota</taxon>
        <taxon>Kiritimatiellia</taxon>
        <taxon>Kiritimatiellales</taxon>
        <taxon>Pontiellaceae</taxon>
        <taxon>Pontiella</taxon>
    </lineage>
</organism>
<dbReference type="Gene3D" id="3.20.20.140">
    <property type="entry name" value="Metal-dependent hydrolases"/>
    <property type="match status" value="1"/>
</dbReference>
<feature type="domain" description="Polymerase/histidinol phosphatase N-terminal" evidence="1">
    <location>
        <begin position="4"/>
        <end position="72"/>
    </location>
</feature>
<evidence type="ECO:0000313" key="2">
    <source>
        <dbReference type="EMBL" id="VGO20762.1"/>
    </source>
</evidence>
<gene>
    <name evidence="2" type="ORF">SCARR_02829</name>
</gene>
<keyword evidence="3" id="KW-1185">Reference proteome</keyword>
<dbReference type="CDD" id="cd07432">
    <property type="entry name" value="PHP_HisPPase"/>
    <property type="match status" value="1"/>
</dbReference>
<dbReference type="InterPro" id="IPR016195">
    <property type="entry name" value="Pol/histidinol_Pase-like"/>
</dbReference>
<dbReference type="AlphaFoldDB" id="A0A6C2UKJ9"/>
<protein>
    <recommendedName>
        <fullName evidence="1">Polymerase/histidinol phosphatase N-terminal domain-containing protein</fullName>
    </recommendedName>
</protein>
<dbReference type="SUPFAM" id="SSF89550">
    <property type="entry name" value="PHP domain-like"/>
    <property type="match status" value="1"/>
</dbReference>
<evidence type="ECO:0000259" key="1">
    <source>
        <dbReference type="SMART" id="SM00481"/>
    </source>
</evidence>
<dbReference type="EMBL" id="CAAHFH010000002">
    <property type="protein sequence ID" value="VGO20762.1"/>
    <property type="molecule type" value="Genomic_DNA"/>
</dbReference>
<dbReference type="SMART" id="SM00481">
    <property type="entry name" value="POLIIIAc"/>
    <property type="match status" value="1"/>
</dbReference>
<proteinExistence type="predicted"/>